<name>A0A2P9D1E1_PLARE</name>
<gene>
    <name evidence="4" type="ORF">PRG01_0101400</name>
</gene>
<keyword evidence="2" id="KW-1133">Transmembrane helix</keyword>
<feature type="transmembrane region" description="Helical" evidence="2">
    <location>
        <begin position="324"/>
        <end position="345"/>
    </location>
</feature>
<dbReference type="Pfam" id="PF02009">
    <property type="entry name" value="RIFIN"/>
    <property type="match status" value="1"/>
</dbReference>
<proteinExistence type="predicted"/>
<feature type="signal peptide" evidence="3">
    <location>
        <begin position="1"/>
        <end position="19"/>
    </location>
</feature>
<keyword evidence="3" id="KW-0732">Signal</keyword>
<feature type="coiled-coil region" evidence="1">
    <location>
        <begin position="63"/>
        <end position="118"/>
    </location>
</feature>
<dbReference type="VEuPathDB" id="PlasmoDB:PRG01_0101400"/>
<organism evidence="4 5">
    <name type="scientific">Plasmodium reichenowi</name>
    <dbReference type="NCBI Taxonomy" id="5854"/>
    <lineage>
        <taxon>Eukaryota</taxon>
        <taxon>Sar</taxon>
        <taxon>Alveolata</taxon>
        <taxon>Apicomplexa</taxon>
        <taxon>Aconoidasida</taxon>
        <taxon>Haemosporida</taxon>
        <taxon>Plasmodiidae</taxon>
        <taxon>Plasmodium</taxon>
        <taxon>Plasmodium (Laverania)</taxon>
    </lineage>
</organism>
<keyword evidence="1" id="KW-0175">Coiled coil</keyword>
<accession>A0A2P9D1E1</accession>
<sequence length="365" mass="41272">MKIHYINILLFVIPLNILAHNKNKLQTTSRHTPTTRLLCECELYVPHNYDNEPQMKEVMENFNKQTQQRFQEYDERMQSKRMKCKDKCDKEIQKIILKDKLEKQMEEQLTTLETKINTHDIPTCICKKSLADKTEKFCLNCGVNVGGGVTLSSGVLGGIGAVALSPWQTKAMAAATKYAMEQGALAGEAARIPAAIKAVFLGIKSNFPIEKLGFGSFNSLINERTYTNVQFISDTINTQYTWYCSTLDNVHDDYVYTFFQKLGHGSGEVSTRAVIGEKVTELVTKAKGAAETEAAAAEAAKKAAVLETSKKAIETTSYNWYTTISYSITAILIIVLIMVIIYLILRYRRKKRMKKKLQYIKLLEE</sequence>
<evidence type="ECO:0000256" key="1">
    <source>
        <dbReference type="SAM" id="Coils"/>
    </source>
</evidence>
<evidence type="ECO:0000313" key="5">
    <source>
        <dbReference type="Proteomes" id="UP000240500"/>
    </source>
</evidence>
<evidence type="ECO:0000256" key="2">
    <source>
        <dbReference type="SAM" id="Phobius"/>
    </source>
</evidence>
<dbReference type="NCBIfam" id="TIGR01477">
    <property type="entry name" value="RIFIN"/>
    <property type="match status" value="1"/>
</dbReference>
<evidence type="ECO:0000313" key="4">
    <source>
        <dbReference type="EMBL" id="SOV74864.1"/>
    </source>
</evidence>
<feature type="chain" id="PRO_5015136305" evidence="3">
    <location>
        <begin position="20"/>
        <end position="365"/>
    </location>
</feature>
<keyword evidence="2" id="KW-0472">Membrane</keyword>
<dbReference type="InterPro" id="IPR011992">
    <property type="entry name" value="EF-hand-dom_pair"/>
</dbReference>
<dbReference type="AlphaFoldDB" id="A0A2P9D1E1"/>
<dbReference type="Proteomes" id="UP000240500">
    <property type="component" value="Chromosome 1"/>
</dbReference>
<dbReference type="InterPro" id="IPR006373">
    <property type="entry name" value="VSA_Rifin"/>
</dbReference>
<keyword evidence="2" id="KW-0812">Transmembrane</keyword>
<dbReference type="SUPFAM" id="SSF47473">
    <property type="entry name" value="EF-hand"/>
    <property type="match status" value="1"/>
</dbReference>
<reference evidence="4 5" key="1">
    <citation type="submission" date="2016-09" db="EMBL/GenBank/DDBJ databases">
        <authorList>
            <consortium name="Pathogen Informatics"/>
        </authorList>
    </citation>
    <scope>NUCLEOTIDE SEQUENCE [LARGE SCALE GENOMIC DNA]</scope>
</reference>
<evidence type="ECO:0000256" key="3">
    <source>
        <dbReference type="SAM" id="SignalP"/>
    </source>
</evidence>
<dbReference type="VEuPathDB" id="PlasmoDB:PRCDC_0041600"/>
<protein>
    <submittedName>
        <fullName evidence="4">Rifin PIR protein, putative</fullName>
    </submittedName>
</protein>
<dbReference type="OrthoDB" id="379020at2759"/>
<dbReference type="EMBL" id="LT969564">
    <property type="protein sequence ID" value="SOV74864.1"/>
    <property type="molecule type" value="Genomic_DNA"/>
</dbReference>